<evidence type="ECO:0000256" key="7">
    <source>
        <dbReference type="SAM" id="Phobius"/>
    </source>
</evidence>
<dbReference type="Gene3D" id="1.20.1540.10">
    <property type="entry name" value="Rhomboid-like"/>
    <property type="match status" value="1"/>
</dbReference>
<organism evidence="9 10">
    <name type="scientific">Paracoccus onchidii</name>
    <dbReference type="NCBI Taxonomy" id="3017813"/>
    <lineage>
        <taxon>Bacteria</taxon>
        <taxon>Pseudomonadati</taxon>
        <taxon>Pseudomonadota</taxon>
        <taxon>Alphaproteobacteria</taxon>
        <taxon>Rhodobacterales</taxon>
        <taxon>Paracoccaceae</taxon>
        <taxon>Paracoccus</taxon>
    </lineage>
</organism>
<keyword evidence="4 9" id="KW-0378">Hydrolase</keyword>
<reference evidence="9" key="1">
    <citation type="submission" date="2022-12" db="EMBL/GenBank/DDBJ databases">
        <title>Paracoccus onchidii sp. nov., isolated from a marine invertebrate from the South China Sea.</title>
        <authorList>
            <person name="Xu S."/>
            <person name="Liu Z."/>
            <person name="Xu Y."/>
        </authorList>
    </citation>
    <scope>NUCLEOTIDE SEQUENCE</scope>
    <source>
        <strain evidence="9">Z330</strain>
    </source>
</reference>
<comment type="similarity">
    <text evidence="2">Belongs to the peptidase S54 family.</text>
</comment>
<feature type="transmembrane region" description="Helical" evidence="7">
    <location>
        <begin position="171"/>
        <end position="190"/>
    </location>
</feature>
<gene>
    <name evidence="9" type="ORF">PAF17_15590</name>
</gene>
<dbReference type="InterPro" id="IPR050925">
    <property type="entry name" value="Rhomboid_protease_S54"/>
</dbReference>
<feature type="transmembrane region" description="Helical" evidence="7">
    <location>
        <begin position="196"/>
        <end position="214"/>
    </location>
</feature>
<dbReference type="PANTHER" id="PTHR43731:SF14">
    <property type="entry name" value="PRESENILIN-ASSOCIATED RHOMBOID-LIKE PROTEIN, MITOCHONDRIAL"/>
    <property type="match status" value="1"/>
</dbReference>
<evidence type="ECO:0000313" key="10">
    <source>
        <dbReference type="Proteomes" id="UP001165641"/>
    </source>
</evidence>
<dbReference type="InterPro" id="IPR035952">
    <property type="entry name" value="Rhomboid-like_sf"/>
</dbReference>
<dbReference type="RefSeq" id="WP_271890030.1">
    <property type="nucleotide sequence ID" value="NZ_JAQBIE010000022.1"/>
</dbReference>
<keyword evidence="6 7" id="KW-0472">Membrane</keyword>
<dbReference type="EMBL" id="JAQBIE010000022">
    <property type="protein sequence ID" value="MDB6178916.1"/>
    <property type="molecule type" value="Genomic_DNA"/>
</dbReference>
<dbReference type="GO" id="GO:0006508">
    <property type="term" value="P:proteolysis"/>
    <property type="evidence" value="ECO:0007669"/>
    <property type="project" value="UniProtKB-KW"/>
</dbReference>
<evidence type="ECO:0000256" key="1">
    <source>
        <dbReference type="ARBA" id="ARBA00004141"/>
    </source>
</evidence>
<keyword evidence="9" id="KW-0645">Protease</keyword>
<dbReference type="Proteomes" id="UP001165641">
    <property type="component" value="Unassembled WGS sequence"/>
</dbReference>
<comment type="caution">
    <text evidence="9">The sequence shown here is derived from an EMBL/GenBank/DDBJ whole genome shotgun (WGS) entry which is preliminary data.</text>
</comment>
<proteinExistence type="inferred from homology"/>
<dbReference type="InterPro" id="IPR022764">
    <property type="entry name" value="Peptidase_S54_rhomboid_dom"/>
</dbReference>
<feature type="transmembrane region" description="Helical" evidence="7">
    <location>
        <begin position="22"/>
        <end position="40"/>
    </location>
</feature>
<feature type="transmembrane region" description="Helical" evidence="7">
    <location>
        <begin position="112"/>
        <end position="133"/>
    </location>
</feature>
<comment type="subcellular location">
    <subcellularLocation>
        <location evidence="1">Membrane</location>
        <topology evidence="1">Multi-pass membrane protein</topology>
    </subcellularLocation>
</comment>
<evidence type="ECO:0000256" key="6">
    <source>
        <dbReference type="ARBA" id="ARBA00023136"/>
    </source>
</evidence>
<dbReference type="Pfam" id="PF01694">
    <property type="entry name" value="Rhomboid"/>
    <property type="match status" value="1"/>
</dbReference>
<protein>
    <submittedName>
        <fullName evidence="9">Rhomboid family intramembrane serine protease</fullName>
        <ecNumber evidence="9">3.4.21.105</ecNumber>
    </submittedName>
</protein>
<dbReference type="GO" id="GO:0008233">
    <property type="term" value="F:peptidase activity"/>
    <property type="evidence" value="ECO:0007669"/>
    <property type="project" value="UniProtKB-KW"/>
</dbReference>
<dbReference type="PANTHER" id="PTHR43731">
    <property type="entry name" value="RHOMBOID PROTEASE"/>
    <property type="match status" value="1"/>
</dbReference>
<keyword evidence="10" id="KW-1185">Reference proteome</keyword>
<dbReference type="EC" id="3.4.21.105" evidence="9"/>
<evidence type="ECO:0000256" key="2">
    <source>
        <dbReference type="ARBA" id="ARBA00009045"/>
    </source>
</evidence>
<evidence type="ECO:0000313" key="9">
    <source>
        <dbReference type="EMBL" id="MDB6178916.1"/>
    </source>
</evidence>
<feature type="transmembrane region" description="Helical" evidence="7">
    <location>
        <begin position="78"/>
        <end position="100"/>
    </location>
</feature>
<feature type="domain" description="Peptidase S54 rhomboid" evidence="8">
    <location>
        <begin position="76"/>
        <end position="211"/>
    </location>
</feature>
<evidence type="ECO:0000256" key="3">
    <source>
        <dbReference type="ARBA" id="ARBA00022692"/>
    </source>
</evidence>
<feature type="transmembrane region" description="Helical" evidence="7">
    <location>
        <begin position="139"/>
        <end position="159"/>
    </location>
</feature>
<accession>A0ABT4ZHT4</accession>
<name>A0ABT4ZHT4_9RHOB</name>
<evidence type="ECO:0000256" key="4">
    <source>
        <dbReference type="ARBA" id="ARBA00022801"/>
    </source>
</evidence>
<keyword evidence="3 7" id="KW-0812">Transmembrane</keyword>
<evidence type="ECO:0000259" key="8">
    <source>
        <dbReference type="Pfam" id="PF01694"/>
    </source>
</evidence>
<keyword evidence="5 7" id="KW-1133">Transmembrane helix</keyword>
<evidence type="ECO:0000256" key="5">
    <source>
        <dbReference type="ARBA" id="ARBA00022989"/>
    </source>
</evidence>
<dbReference type="SUPFAM" id="SSF144091">
    <property type="entry name" value="Rhomboid-like"/>
    <property type="match status" value="1"/>
</dbReference>
<sequence length="219" mass="22999">MTDPTGAPAAVIRRKQAAFPRWAIAVIILCVLVQGAQIAATIAGYPLVSRAITGFGAFWSGMLWGSPPFFEGQKATMFISYGLLHSGIAHLAMNMISLAAIAREFVRWVPPWIMAVIYLVSQIAAALCFAWMAPVSGPMVGASGAVFGLAGALIGFVAMRVRHRGDALRQLSRNVLLLLALNVAITVLVPSIAWQAHLGGAVAGVIMGVALALAKPVAR</sequence>